<name>A0A3E0VNC2_9MICO</name>
<evidence type="ECO:0000313" key="2">
    <source>
        <dbReference type="Proteomes" id="UP000256486"/>
    </source>
</evidence>
<reference evidence="1 2" key="1">
    <citation type="submission" date="2017-04" db="EMBL/GenBank/DDBJ databases">
        <title>Comparative genome analysis of Subtercola boreus.</title>
        <authorList>
            <person name="Cho Y.-J."/>
            <person name="Cho A."/>
            <person name="Kim O.-S."/>
            <person name="Lee J.-I."/>
        </authorList>
    </citation>
    <scope>NUCLEOTIDE SEQUENCE [LARGE SCALE GENOMIC DNA]</scope>
    <source>
        <strain evidence="1 2">K300</strain>
    </source>
</reference>
<dbReference type="PANTHER" id="PTHR18901">
    <property type="entry name" value="2-DEOXYGLUCOSE-6-PHOSPHATE PHOSPHATASE 2"/>
    <property type="match status" value="1"/>
</dbReference>
<organism evidence="1 2">
    <name type="scientific">Subtercola boreus</name>
    <dbReference type="NCBI Taxonomy" id="120213"/>
    <lineage>
        <taxon>Bacteria</taxon>
        <taxon>Bacillati</taxon>
        <taxon>Actinomycetota</taxon>
        <taxon>Actinomycetes</taxon>
        <taxon>Micrococcales</taxon>
        <taxon>Microbacteriaceae</taxon>
        <taxon>Subtercola</taxon>
    </lineage>
</organism>
<dbReference type="NCBIfam" id="TIGR01509">
    <property type="entry name" value="HAD-SF-IA-v3"/>
    <property type="match status" value="1"/>
</dbReference>
<dbReference type="GO" id="GO:0016787">
    <property type="term" value="F:hydrolase activity"/>
    <property type="evidence" value="ECO:0007669"/>
    <property type="project" value="UniProtKB-KW"/>
</dbReference>
<dbReference type="InterPro" id="IPR041492">
    <property type="entry name" value="HAD_2"/>
</dbReference>
<keyword evidence="2" id="KW-1185">Reference proteome</keyword>
<accession>A0A3E0VNC2</accession>
<dbReference type="AlphaFoldDB" id="A0A3E0VNC2"/>
<dbReference type="SUPFAM" id="SSF56784">
    <property type="entry name" value="HAD-like"/>
    <property type="match status" value="1"/>
</dbReference>
<dbReference type="InterPro" id="IPR023214">
    <property type="entry name" value="HAD_sf"/>
</dbReference>
<dbReference type="InterPro" id="IPR023198">
    <property type="entry name" value="PGP-like_dom2"/>
</dbReference>
<dbReference type="OrthoDB" id="9797743at2"/>
<comment type="caution">
    <text evidence="1">The sequence shown here is derived from an EMBL/GenBank/DDBJ whole genome shotgun (WGS) entry which is preliminary data.</text>
</comment>
<dbReference type="PRINTS" id="PR00413">
    <property type="entry name" value="HADHALOGNASE"/>
</dbReference>
<evidence type="ECO:0000313" key="1">
    <source>
        <dbReference type="EMBL" id="RFA11175.1"/>
    </source>
</evidence>
<dbReference type="Gene3D" id="1.10.150.240">
    <property type="entry name" value="Putative phosphatase, domain 2"/>
    <property type="match status" value="1"/>
</dbReference>
<protein>
    <submittedName>
        <fullName evidence="1">Hydrolase</fullName>
    </submittedName>
</protein>
<dbReference type="Proteomes" id="UP000256486">
    <property type="component" value="Unassembled WGS sequence"/>
</dbReference>
<gene>
    <name evidence="1" type="ORF">B7R54_08785</name>
</gene>
<dbReference type="InterPro" id="IPR006439">
    <property type="entry name" value="HAD-SF_hydro_IA"/>
</dbReference>
<dbReference type="Pfam" id="PF13419">
    <property type="entry name" value="HAD_2"/>
    <property type="match status" value="1"/>
</dbReference>
<dbReference type="PANTHER" id="PTHR18901:SF38">
    <property type="entry name" value="PSEUDOURIDINE-5'-PHOSPHATASE"/>
    <property type="match status" value="1"/>
</dbReference>
<keyword evidence="1" id="KW-0378">Hydrolase</keyword>
<sequence>MDGTLVDTEPYWMTAQTTLIEAYGGTWTHEEALDLVGSGLWRTARTMQAKGVDMGEDAIVDLLSDRVMEQISVAVPWRPGAKELLLDLRRAGIPTALVTMSIGRMAEHVRSFIPFDAFDLVVSGDDVTHPKPHPEAYLTAAAHFGAAPADCVAIEDSLAGTASAVAAGVVTIGVPHYLSLEDSGAHVLWPTLDGRQAADVVRVLSDSRTPHR</sequence>
<dbReference type="Gene3D" id="3.40.50.1000">
    <property type="entry name" value="HAD superfamily/HAD-like"/>
    <property type="match status" value="1"/>
</dbReference>
<dbReference type="CDD" id="cd07505">
    <property type="entry name" value="HAD_BPGM-like"/>
    <property type="match status" value="1"/>
</dbReference>
<proteinExistence type="predicted"/>
<dbReference type="EMBL" id="NBWZ01000001">
    <property type="protein sequence ID" value="RFA11175.1"/>
    <property type="molecule type" value="Genomic_DNA"/>
</dbReference>
<dbReference type="InterPro" id="IPR036412">
    <property type="entry name" value="HAD-like_sf"/>
</dbReference>